<dbReference type="EMBL" id="FOXS01000002">
    <property type="protein sequence ID" value="SFQ23682.1"/>
    <property type="molecule type" value="Genomic_DNA"/>
</dbReference>
<dbReference type="STRING" id="1227077.SAMN04515668_1511"/>
<keyword evidence="3" id="KW-1185">Reference proteome</keyword>
<organism evidence="2 3">
    <name type="scientific">Hymenobacter arizonensis</name>
    <name type="common">Siccationidurans arizonensis</name>
    <dbReference type="NCBI Taxonomy" id="1227077"/>
    <lineage>
        <taxon>Bacteria</taxon>
        <taxon>Pseudomonadati</taxon>
        <taxon>Bacteroidota</taxon>
        <taxon>Cytophagia</taxon>
        <taxon>Cytophagales</taxon>
        <taxon>Hymenobacteraceae</taxon>
        <taxon>Hymenobacter</taxon>
    </lineage>
</organism>
<sequence>MQKKYASLLLASFGLITACSEKEETPPMSTTTELVATVNGGQQVPANASTATGTFAGTYSSANKQLVYTVTYQGLTPTIAHIHTGAPGESGSVAVPFQNLASPITGTVTLTAEQANNLLSNRMYVNIHTSAFPSGEIRGDIKKK</sequence>
<evidence type="ECO:0000313" key="3">
    <source>
        <dbReference type="Proteomes" id="UP000199029"/>
    </source>
</evidence>
<gene>
    <name evidence="2" type="ORF">SAMN04515668_1511</name>
</gene>
<dbReference type="PROSITE" id="PS50933">
    <property type="entry name" value="CHRD"/>
    <property type="match status" value="1"/>
</dbReference>
<evidence type="ECO:0000313" key="2">
    <source>
        <dbReference type="EMBL" id="SFQ23682.1"/>
    </source>
</evidence>
<dbReference type="SMART" id="SM00754">
    <property type="entry name" value="CHRD"/>
    <property type="match status" value="1"/>
</dbReference>
<dbReference type="PROSITE" id="PS51257">
    <property type="entry name" value="PROKAR_LIPOPROTEIN"/>
    <property type="match status" value="1"/>
</dbReference>
<protein>
    <submittedName>
        <fullName evidence="2">CHRD domain-containing protein</fullName>
    </submittedName>
</protein>
<dbReference type="Proteomes" id="UP000199029">
    <property type="component" value="Unassembled WGS sequence"/>
</dbReference>
<dbReference type="RefSeq" id="WP_092670691.1">
    <property type="nucleotide sequence ID" value="NZ_FOXS01000002.1"/>
</dbReference>
<evidence type="ECO:0000259" key="1">
    <source>
        <dbReference type="PROSITE" id="PS50933"/>
    </source>
</evidence>
<dbReference type="Pfam" id="PF07452">
    <property type="entry name" value="CHRD"/>
    <property type="match status" value="1"/>
</dbReference>
<accession>A0A1I5WV68</accession>
<reference evidence="3" key="1">
    <citation type="submission" date="2016-10" db="EMBL/GenBank/DDBJ databases">
        <authorList>
            <person name="Varghese N."/>
            <person name="Submissions S."/>
        </authorList>
    </citation>
    <scope>NUCLEOTIDE SEQUENCE [LARGE SCALE GENOMIC DNA]</scope>
    <source>
        <strain evidence="3">OR362-8,ATCC BAA-1266,JCM 13504</strain>
    </source>
</reference>
<dbReference type="OrthoDB" id="571052at2"/>
<feature type="domain" description="CHRD" evidence="1">
    <location>
        <begin position="30"/>
        <end position="144"/>
    </location>
</feature>
<name>A0A1I5WV68_HYMAR</name>
<dbReference type="AlphaFoldDB" id="A0A1I5WV68"/>
<dbReference type="InterPro" id="IPR010895">
    <property type="entry name" value="CHRD"/>
</dbReference>
<proteinExistence type="predicted"/>